<dbReference type="Proteomes" id="UP000000768">
    <property type="component" value="Chromosome 3"/>
</dbReference>
<dbReference type="OrthoDB" id="1695413at2759"/>
<dbReference type="InterPro" id="IPR058354">
    <property type="entry name" value="DUF8041"/>
</dbReference>
<sequence>MGEDLVTTLSMENGGGGHHGPCTLLSMDLSGHLSAPDDRAVGVMVQALIGGAIGVGPRAHAMSPSGAPPPDINQPWQKDLYDMLDVGLGPQVYCAEAELSCAPKAGSRKAAKRGDTIWGAWFFFTFFLKPLLSDNCKDKVVRDNSSISGFDKSDLLLDMFLVLPTSSS</sequence>
<reference evidence="3" key="2">
    <citation type="journal article" date="2018" name="Plant J.">
        <title>The Sorghum bicolor reference genome: improved assembly, gene annotations, a transcriptome atlas, and signatures of genome organization.</title>
        <authorList>
            <person name="McCormick R.F."/>
            <person name="Truong S.K."/>
            <person name="Sreedasyam A."/>
            <person name="Jenkins J."/>
            <person name="Shu S."/>
            <person name="Sims D."/>
            <person name="Kennedy M."/>
            <person name="Amirebrahimi M."/>
            <person name="Weers B.D."/>
            <person name="McKinley B."/>
            <person name="Mattison A."/>
            <person name="Morishige D.T."/>
            <person name="Grimwood J."/>
            <person name="Schmutz J."/>
            <person name="Mullet J.E."/>
        </authorList>
    </citation>
    <scope>NUCLEOTIDE SEQUENCE [LARGE SCALE GENOMIC DNA]</scope>
    <source>
        <strain evidence="3">cv. BTx623</strain>
    </source>
</reference>
<reference evidence="2 3" key="1">
    <citation type="journal article" date="2009" name="Nature">
        <title>The Sorghum bicolor genome and the diversification of grasses.</title>
        <authorList>
            <person name="Paterson A.H."/>
            <person name="Bowers J.E."/>
            <person name="Bruggmann R."/>
            <person name="Dubchak I."/>
            <person name="Grimwood J."/>
            <person name="Gundlach H."/>
            <person name="Haberer G."/>
            <person name="Hellsten U."/>
            <person name="Mitros T."/>
            <person name="Poliakov A."/>
            <person name="Schmutz J."/>
            <person name="Spannagl M."/>
            <person name="Tang H."/>
            <person name="Wang X."/>
            <person name="Wicker T."/>
            <person name="Bharti A.K."/>
            <person name="Chapman J."/>
            <person name="Feltus F.A."/>
            <person name="Gowik U."/>
            <person name="Grigoriev I.V."/>
            <person name="Lyons E."/>
            <person name="Maher C.A."/>
            <person name="Martis M."/>
            <person name="Narechania A."/>
            <person name="Otillar R.P."/>
            <person name="Penning B.W."/>
            <person name="Salamov A.A."/>
            <person name="Wang Y."/>
            <person name="Zhang L."/>
            <person name="Carpita N.C."/>
            <person name="Freeling M."/>
            <person name="Gingle A.R."/>
            <person name="Hash C.T."/>
            <person name="Keller B."/>
            <person name="Klein P."/>
            <person name="Kresovich S."/>
            <person name="McCann M.C."/>
            <person name="Ming R."/>
            <person name="Peterson D.G."/>
            <person name="Mehboob-ur-Rahman"/>
            <person name="Ware D."/>
            <person name="Westhoff P."/>
            <person name="Mayer K.F."/>
            <person name="Messing J."/>
            <person name="Rokhsar D.S."/>
        </authorList>
    </citation>
    <scope>NUCLEOTIDE SEQUENCE [LARGE SCALE GENOMIC DNA]</scope>
    <source>
        <strain evidence="3">cv. BTx623</strain>
    </source>
</reference>
<name>A0A1B6Q420_SORBI</name>
<dbReference type="Gramene" id="KXG32662">
    <property type="protein sequence ID" value="KXG32662"/>
    <property type="gene ID" value="SORBI_3003G180900"/>
</dbReference>
<dbReference type="InParanoid" id="A0A1B6Q420"/>
<proteinExistence type="predicted"/>
<dbReference type="PANTHER" id="PTHR33981">
    <property type="entry name" value="EXPRESSED PROTEIN"/>
    <property type="match status" value="1"/>
</dbReference>
<feature type="domain" description="DUF8041" evidence="1">
    <location>
        <begin position="109"/>
        <end position="162"/>
    </location>
</feature>
<accession>A0A1B6Q420</accession>
<evidence type="ECO:0000259" key="1">
    <source>
        <dbReference type="Pfam" id="PF26145"/>
    </source>
</evidence>
<evidence type="ECO:0000313" key="3">
    <source>
        <dbReference type="Proteomes" id="UP000000768"/>
    </source>
</evidence>
<dbReference type="STRING" id="4558.A0A1B6Q420"/>
<dbReference type="AlphaFoldDB" id="A0A1B6Q420"/>
<dbReference type="PANTHER" id="PTHR33981:SF18">
    <property type="entry name" value="OS01G0840200 PROTEIN"/>
    <property type="match status" value="1"/>
</dbReference>
<evidence type="ECO:0000313" key="2">
    <source>
        <dbReference type="EMBL" id="KXG32662.1"/>
    </source>
</evidence>
<organism evidence="2 3">
    <name type="scientific">Sorghum bicolor</name>
    <name type="common">Sorghum</name>
    <name type="synonym">Sorghum vulgare</name>
    <dbReference type="NCBI Taxonomy" id="4558"/>
    <lineage>
        <taxon>Eukaryota</taxon>
        <taxon>Viridiplantae</taxon>
        <taxon>Streptophyta</taxon>
        <taxon>Embryophyta</taxon>
        <taxon>Tracheophyta</taxon>
        <taxon>Spermatophyta</taxon>
        <taxon>Magnoliopsida</taxon>
        <taxon>Liliopsida</taxon>
        <taxon>Poales</taxon>
        <taxon>Poaceae</taxon>
        <taxon>PACMAD clade</taxon>
        <taxon>Panicoideae</taxon>
        <taxon>Andropogonodae</taxon>
        <taxon>Andropogoneae</taxon>
        <taxon>Sorghinae</taxon>
        <taxon>Sorghum</taxon>
    </lineage>
</organism>
<protein>
    <recommendedName>
        <fullName evidence="1">DUF8041 domain-containing protein</fullName>
    </recommendedName>
</protein>
<dbReference type="eggNOG" id="ENOG502QREX">
    <property type="taxonomic scope" value="Eukaryota"/>
</dbReference>
<keyword evidence="3" id="KW-1185">Reference proteome</keyword>
<dbReference type="Pfam" id="PF26145">
    <property type="entry name" value="DUF8041"/>
    <property type="match status" value="1"/>
</dbReference>
<dbReference type="EMBL" id="CM000762">
    <property type="protein sequence ID" value="KXG32662.1"/>
    <property type="molecule type" value="Genomic_DNA"/>
</dbReference>
<gene>
    <name evidence="2" type="ORF">SORBI_3003G180900</name>
</gene>